<dbReference type="Proteomes" id="UP000196317">
    <property type="component" value="Unassembled WGS sequence"/>
</dbReference>
<dbReference type="Pfam" id="PF01612">
    <property type="entry name" value="DNA_pol_A_exo1"/>
    <property type="match status" value="1"/>
</dbReference>
<dbReference type="InterPro" id="IPR043502">
    <property type="entry name" value="DNA/RNA_pol_sf"/>
</dbReference>
<dbReference type="InterPro" id="IPR036397">
    <property type="entry name" value="RNaseH_sf"/>
</dbReference>
<proteinExistence type="predicted"/>
<dbReference type="EMBL" id="NDYN01000010">
    <property type="protein sequence ID" value="OUT06862.1"/>
    <property type="molecule type" value="Genomic_DNA"/>
</dbReference>
<accession>A0A1Y5MNS2</accession>
<dbReference type="GO" id="GO:0006139">
    <property type="term" value="P:nucleobase-containing compound metabolic process"/>
    <property type="evidence" value="ECO:0007669"/>
    <property type="project" value="InterPro"/>
</dbReference>
<dbReference type="AlphaFoldDB" id="A0A1Y5MNS2"/>
<dbReference type="RefSeq" id="WP_087582471.1">
    <property type="nucleotide sequence ID" value="NZ_NDYN01000001.1"/>
</dbReference>
<evidence type="ECO:0000313" key="2">
    <source>
        <dbReference type="EMBL" id="OUT06862.1"/>
    </source>
</evidence>
<dbReference type="InterPro" id="IPR012337">
    <property type="entry name" value="RNaseH-like_sf"/>
</dbReference>
<evidence type="ECO:0000259" key="1">
    <source>
        <dbReference type="Pfam" id="PF01612"/>
    </source>
</evidence>
<name>A0A1Y5MNS2_9BACT</name>
<dbReference type="Gene3D" id="3.30.420.10">
    <property type="entry name" value="Ribonuclease H-like superfamily/Ribonuclease H"/>
    <property type="match status" value="1"/>
</dbReference>
<dbReference type="GO" id="GO:0008408">
    <property type="term" value="F:3'-5' exonuclease activity"/>
    <property type="evidence" value="ECO:0007669"/>
    <property type="project" value="InterPro"/>
</dbReference>
<dbReference type="GO" id="GO:0003676">
    <property type="term" value="F:nucleic acid binding"/>
    <property type="evidence" value="ECO:0007669"/>
    <property type="project" value="InterPro"/>
</dbReference>
<dbReference type="SUPFAM" id="SSF53098">
    <property type="entry name" value="Ribonuclease H-like"/>
    <property type="match status" value="1"/>
</dbReference>
<sequence>MIVTFDIETTSIPKLVLDIEKILCIAIKIDDNPTKCYTYKPIANSDGDLSVVLDILNKADLVIGHNITKFDIPIIEKFLGKITAPIVDTLIDAKLTYPKDILLGIDYKIPELPKALKGSYSLKAFGYRLGNYKLDYDDFTELNEDMVTYCKQDVEVTYALYRHLITRTTYPSKKVRELEYKVASIIFDQQEYGFYFDIDKARELATKLKFRQMNLEHALLKIFPKQFEPDGDPIIPAKPRTVKLRYRTYPKHTTITEFYRPLEIGRNGKYKYPPKSMKWLDYPYRIIPQVVSGEYQKIKLVNFNPNSRQQIAKRLISTFNWQPVNYTEKGNIKIDESILGETYEDNEDNFDA</sequence>
<comment type="caution">
    <text evidence="3">The sequence shown here is derived from an EMBL/GenBank/DDBJ whole genome shotgun (WGS) entry which is preliminary data.</text>
</comment>
<dbReference type="EMBL" id="NDYN01000001">
    <property type="protein sequence ID" value="OUT08974.1"/>
    <property type="molecule type" value="Genomic_DNA"/>
</dbReference>
<evidence type="ECO:0000313" key="4">
    <source>
        <dbReference type="Proteomes" id="UP000196317"/>
    </source>
</evidence>
<dbReference type="Gene3D" id="1.20.1060.10">
    <property type="entry name" value="Taq DNA Polymerase, Chain T, domain 4"/>
    <property type="match status" value="1"/>
</dbReference>
<organism evidence="3 4">
    <name type="scientific">Campylobacter concisus</name>
    <dbReference type="NCBI Taxonomy" id="199"/>
    <lineage>
        <taxon>Bacteria</taxon>
        <taxon>Pseudomonadati</taxon>
        <taxon>Campylobacterota</taxon>
        <taxon>Epsilonproteobacteria</taxon>
        <taxon>Campylobacterales</taxon>
        <taxon>Campylobacteraceae</taxon>
        <taxon>Campylobacter</taxon>
    </lineage>
</organism>
<reference evidence="3 4" key="1">
    <citation type="submission" date="2017-04" db="EMBL/GenBank/DDBJ databases">
        <title>Complete genome of Campylobacter concisus ATCC 33237T and draft genomes for an additional eight well characterized C. concisus strains.</title>
        <authorList>
            <person name="Cornelius A.J."/>
            <person name="Miller W.G."/>
            <person name="Lastovica A.J."/>
            <person name="On S.L."/>
            <person name="French N.P."/>
            <person name="Vandenberg O."/>
            <person name="Biggs P.J."/>
        </authorList>
    </citation>
    <scope>NUCLEOTIDE SEQUENCE [LARGE SCALE GENOMIC DNA]</scope>
    <source>
        <strain evidence="3 4">CCUG 19995</strain>
    </source>
</reference>
<feature type="domain" description="3'-5' exonuclease" evidence="1">
    <location>
        <begin position="3"/>
        <end position="164"/>
    </location>
</feature>
<dbReference type="InterPro" id="IPR002562">
    <property type="entry name" value="3'-5'_exonuclease_dom"/>
</dbReference>
<gene>
    <name evidence="3" type="ORF">B9N65_01135</name>
    <name evidence="2" type="ORF">B9N65_09790</name>
</gene>
<evidence type="ECO:0000313" key="3">
    <source>
        <dbReference type="EMBL" id="OUT08974.1"/>
    </source>
</evidence>
<protein>
    <recommendedName>
        <fullName evidence="1">3'-5' exonuclease domain-containing protein</fullName>
    </recommendedName>
</protein>
<dbReference type="SUPFAM" id="SSF56672">
    <property type="entry name" value="DNA/RNA polymerases"/>
    <property type="match status" value="1"/>
</dbReference>